<dbReference type="Proteomes" id="UP000219331">
    <property type="component" value="Unassembled WGS sequence"/>
</dbReference>
<reference evidence="1 2" key="1">
    <citation type="submission" date="2017-08" db="EMBL/GenBank/DDBJ databases">
        <authorList>
            <person name="de Groot N.N."/>
        </authorList>
    </citation>
    <scope>NUCLEOTIDE SEQUENCE [LARGE SCALE GENOMIC DNA]</scope>
    <source>
        <strain evidence="1 2">USBA 352</strain>
    </source>
</reference>
<dbReference type="AlphaFoldDB" id="A0A285RS88"/>
<dbReference type="InterPro" id="IPR038561">
    <property type="entry name" value="SoxD_sf"/>
</dbReference>
<name>A0A285RS88_9HYPH</name>
<protein>
    <submittedName>
        <fullName evidence="1">N-methylglutamate dehydrogenase subunit B</fullName>
    </submittedName>
</protein>
<accession>A0A285RS88</accession>
<dbReference type="Pfam" id="PF04267">
    <property type="entry name" value="SoxD"/>
    <property type="match status" value="1"/>
</dbReference>
<evidence type="ECO:0000313" key="1">
    <source>
        <dbReference type="EMBL" id="SOB96618.1"/>
    </source>
</evidence>
<dbReference type="InterPro" id="IPR006279">
    <property type="entry name" value="SoxD"/>
</dbReference>
<keyword evidence="2" id="KW-1185">Reference proteome</keyword>
<dbReference type="EMBL" id="OBML01000002">
    <property type="protein sequence ID" value="SOB96618.1"/>
    <property type="molecule type" value="Genomic_DNA"/>
</dbReference>
<dbReference type="RefSeq" id="WP_097174034.1">
    <property type="nucleotide sequence ID" value="NZ_OBML01000002.1"/>
</dbReference>
<gene>
    <name evidence="1" type="ORF">SAMN05421512_102261</name>
</gene>
<dbReference type="STRING" id="538381.GCA_001696535_03258"/>
<organism evidence="1 2">
    <name type="scientific">Stappia indica</name>
    <dbReference type="NCBI Taxonomy" id="538381"/>
    <lineage>
        <taxon>Bacteria</taxon>
        <taxon>Pseudomonadati</taxon>
        <taxon>Pseudomonadota</taxon>
        <taxon>Alphaproteobacteria</taxon>
        <taxon>Hyphomicrobiales</taxon>
        <taxon>Stappiaceae</taxon>
        <taxon>Stappia</taxon>
    </lineage>
</organism>
<dbReference type="OrthoDB" id="5420070at2"/>
<dbReference type="GO" id="GO:0008115">
    <property type="term" value="F:sarcosine oxidase activity"/>
    <property type="evidence" value="ECO:0007669"/>
    <property type="project" value="InterPro"/>
</dbReference>
<evidence type="ECO:0000313" key="2">
    <source>
        <dbReference type="Proteomes" id="UP000219331"/>
    </source>
</evidence>
<dbReference type="GO" id="GO:0046653">
    <property type="term" value="P:tetrahydrofolate metabolic process"/>
    <property type="evidence" value="ECO:0007669"/>
    <property type="project" value="InterPro"/>
</dbReference>
<dbReference type="Gene3D" id="3.30.2270.10">
    <property type="entry name" value="Folate-binding superfamily"/>
    <property type="match status" value="1"/>
</dbReference>
<proteinExistence type="predicted"/>
<sequence>MRIHCPCCGPRGVAEFSYGGDGTIRRPDLADTDTDAHAAYVYERENPRGAHVELWHHIGGCRHWLRVTRDTLTHEISSVEMAGRFAGEAARMPGAGA</sequence>